<dbReference type="InterPro" id="IPR037923">
    <property type="entry name" value="HTH-like"/>
</dbReference>
<reference evidence="5" key="2">
    <citation type="submission" date="2021-04" db="EMBL/GenBank/DDBJ databases">
        <authorList>
            <person name="Zhang T."/>
            <person name="Zhang Y."/>
            <person name="Lu D."/>
            <person name="Zuo D."/>
            <person name="Du Z."/>
        </authorList>
    </citation>
    <scope>NUCLEOTIDE SEQUENCE</scope>
    <source>
        <strain evidence="5">JR1</strain>
    </source>
</reference>
<evidence type="ECO:0000313" key="5">
    <source>
        <dbReference type="EMBL" id="MBR8535518.1"/>
    </source>
</evidence>
<dbReference type="PANTHER" id="PTHR43280">
    <property type="entry name" value="ARAC-FAMILY TRANSCRIPTIONAL REGULATOR"/>
    <property type="match status" value="1"/>
</dbReference>
<dbReference type="RefSeq" id="WP_212189452.1">
    <property type="nucleotide sequence ID" value="NZ_JAGTAR010000010.1"/>
</dbReference>
<dbReference type="SUPFAM" id="SSF51215">
    <property type="entry name" value="Regulatory protein AraC"/>
    <property type="match status" value="1"/>
</dbReference>
<dbReference type="AlphaFoldDB" id="A0A941F2E0"/>
<dbReference type="Gene3D" id="1.10.10.60">
    <property type="entry name" value="Homeodomain-like"/>
    <property type="match status" value="2"/>
</dbReference>
<sequence length="295" mass="34111">MHNEIKTYDLTQTDGASIDFIIKSTADIFEQLQGHPEMQDHPHRHNYFTIILVEDNPGGVHIIDFKEYPLNGPSIHFVYPGQVHQFLSETSPKGYVLNFSRTFLMKNGIPDELIDRVYLYNTFGDSPPMPVNQEQLTVFSDIIRQMQQYQQGENYFRYEALGALLKLFIINISGACSLSKLNTEYDTGSNRLIRDFKKLIESNYQQSHKVQDYAEQLAVSADYLNRYVKSKTGKSAKEYIQDKLMIEAKRLLLFTELSGKELAYELGFEEPSHFNAFFKKVSGFSPIAFRQEVRQ</sequence>
<dbReference type="Proteomes" id="UP000679220">
    <property type="component" value="Unassembled WGS sequence"/>
</dbReference>
<keyword evidence="2" id="KW-0238">DNA-binding</keyword>
<feature type="domain" description="HTH araC/xylS-type" evidence="4">
    <location>
        <begin position="194"/>
        <end position="292"/>
    </location>
</feature>
<dbReference type="Pfam" id="PF12833">
    <property type="entry name" value="HTH_18"/>
    <property type="match status" value="1"/>
</dbReference>
<evidence type="ECO:0000256" key="3">
    <source>
        <dbReference type="ARBA" id="ARBA00023163"/>
    </source>
</evidence>
<keyword evidence="1" id="KW-0805">Transcription regulation</keyword>
<proteinExistence type="predicted"/>
<reference evidence="5" key="1">
    <citation type="journal article" date="2018" name="Int. J. Syst. Evol. Microbiol.">
        <title>Carboxylicivirga sediminis sp. nov., isolated from coastal sediment.</title>
        <authorList>
            <person name="Wang F.Q."/>
            <person name="Ren L.H."/>
            <person name="Zou R.J."/>
            <person name="Sun Y.Z."/>
            <person name="Liu X.J."/>
            <person name="Jiang F."/>
            <person name="Liu L.J."/>
        </authorList>
    </citation>
    <scope>NUCLEOTIDE SEQUENCE</scope>
    <source>
        <strain evidence="5">JR1</strain>
    </source>
</reference>
<dbReference type="SUPFAM" id="SSF46689">
    <property type="entry name" value="Homeodomain-like"/>
    <property type="match status" value="1"/>
</dbReference>
<dbReference type="EMBL" id="JAGTAR010000010">
    <property type="protein sequence ID" value="MBR8535518.1"/>
    <property type="molecule type" value="Genomic_DNA"/>
</dbReference>
<dbReference type="InterPro" id="IPR009057">
    <property type="entry name" value="Homeodomain-like_sf"/>
</dbReference>
<keyword evidence="6" id="KW-1185">Reference proteome</keyword>
<dbReference type="GO" id="GO:0043565">
    <property type="term" value="F:sequence-specific DNA binding"/>
    <property type="evidence" value="ECO:0007669"/>
    <property type="project" value="InterPro"/>
</dbReference>
<dbReference type="GO" id="GO:0003700">
    <property type="term" value="F:DNA-binding transcription factor activity"/>
    <property type="evidence" value="ECO:0007669"/>
    <property type="project" value="InterPro"/>
</dbReference>
<evidence type="ECO:0000313" key="6">
    <source>
        <dbReference type="Proteomes" id="UP000679220"/>
    </source>
</evidence>
<comment type="caution">
    <text evidence="5">The sequence shown here is derived from an EMBL/GenBank/DDBJ whole genome shotgun (WGS) entry which is preliminary data.</text>
</comment>
<protein>
    <submittedName>
        <fullName evidence="5">Helix-turn-helix domain-containing protein</fullName>
    </submittedName>
</protein>
<dbReference type="InterPro" id="IPR018060">
    <property type="entry name" value="HTH_AraC"/>
</dbReference>
<evidence type="ECO:0000256" key="1">
    <source>
        <dbReference type="ARBA" id="ARBA00023015"/>
    </source>
</evidence>
<name>A0A941F2E0_9BACT</name>
<dbReference type="PROSITE" id="PS01124">
    <property type="entry name" value="HTH_ARAC_FAMILY_2"/>
    <property type="match status" value="1"/>
</dbReference>
<gene>
    <name evidence="5" type="ORF">KDU71_08100</name>
</gene>
<evidence type="ECO:0000256" key="2">
    <source>
        <dbReference type="ARBA" id="ARBA00023125"/>
    </source>
</evidence>
<organism evidence="5 6">
    <name type="scientific">Carboxylicivirga sediminis</name>
    <dbReference type="NCBI Taxonomy" id="2006564"/>
    <lineage>
        <taxon>Bacteria</taxon>
        <taxon>Pseudomonadati</taxon>
        <taxon>Bacteroidota</taxon>
        <taxon>Bacteroidia</taxon>
        <taxon>Marinilabiliales</taxon>
        <taxon>Marinilabiliaceae</taxon>
        <taxon>Carboxylicivirga</taxon>
    </lineage>
</organism>
<dbReference type="SMART" id="SM00342">
    <property type="entry name" value="HTH_ARAC"/>
    <property type="match status" value="1"/>
</dbReference>
<keyword evidence="3" id="KW-0804">Transcription</keyword>
<dbReference type="PANTHER" id="PTHR43280:SF32">
    <property type="entry name" value="TRANSCRIPTIONAL REGULATORY PROTEIN"/>
    <property type="match status" value="1"/>
</dbReference>
<accession>A0A941F2E0</accession>
<evidence type="ECO:0000259" key="4">
    <source>
        <dbReference type="PROSITE" id="PS01124"/>
    </source>
</evidence>